<reference evidence="1" key="1">
    <citation type="submission" date="2021-06" db="EMBL/GenBank/DDBJ databases">
        <authorList>
            <person name="Kallberg Y."/>
            <person name="Tangrot J."/>
            <person name="Rosling A."/>
        </authorList>
    </citation>
    <scope>NUCLEOTIDE SEQUENCE</scope>
    <source>
        <strain evidence="1">87-6 pot B 2015</strain>
    </source>
</reference>
<gene>
    <name evidence="1" type="ORF">FMOSSE_LOCUS3281</name>
</gene>
<evidence type="ECO:0000313" key="1">
    <source>
        <dbReference type="EMBL" id="CAG8486104.1"/>
    </source>
</evidence>
<protein>
    <submittedName>
        <fullName evidence="1">12981_t:CDS:1</fullName>
    </submittedName>
</protein>
<dbReference type="EMBL" id="CAJVPP010000473">
    <property type="protein sequence ID" value="CAG8486104.1"/>
    <property type="molecule type" value="Genomic_DNA"/>
</dbReference>
<keyword evidence="2" id="KW-1185">Reference proteome</keyword>
<comment type="caution">
    <text evidence="1">The sequence shown here is derived from an EMBL/GenBank/DDBJ whole genome shotgun (WGS) entry which is preliminary data.</text>
</comment>
<proteinExistence type="predicted"/>
<organism evidence="1 2">
    <name type="scientific">Funneliformis mosseae</name>
    <name type="common">Endomycorrhizal fungus</name>
    <name type="synonym">Glomus mosseae</name>
    <dbReference type="NCBI Taxonomy" id="27381"/>
    <lineage>
        <taxon>Eukaryota</taxon>
        <taxon>Fungi</taxon>
        <taxon>Fungi incertae sedis</taxon>
        <taxon>Mucoromycota</taxon>
        <taxon>Glomeromycotina</taxon>
        <taxon>Glomeromycetes</taxon>
        <taxon>Glomerales</taxon>
        <taxon>Glomeraceae</taxon>
        <taxon>Funneliformis</taxon>
    </lineage>
</organism>
<accession>A0A9N8WGR8</accession>
<sequence>MAELETFNMPGTVIVNLPNNLSLNLKLPKRVDEESIFQAYLVPRFKEL</sequence>
<name>A0A9N8WGR8_FUNMO</name>
<dbReference type="Proteomes" id="UP000789375">
    <property type="component" value="Unassembled WGS sequence"/>
</dbReference>
<evidence type="ECO:0000313" key="2">
    <source>
        <dbReference type="Proteomes" id="UP000789375"/>
    </source>
</evidence>
<dbReference type="AlphaFoldDB" id="A0A9N8WGR8"/>